<organism evidence="1 2">
    <name type="scientific">Melia azedarach</name>
    <name type="common">Chinaberry tree</name>
    <dbReference type="NCBI Taxonomy" id="155640"/>
    <lineage>
        <taxon>Eukaryota</taxon>
        <taxon>Viridiplantae</taxon>
        <taxon>Streptophyta</taxon>
        <taxon>Embryophyta</taxon>
        <taxon>Tracheophyta</taxon>
        <taxon>Spermatophyta</taxon>
        <taxon>Magnoliopsida</taxon>
        <taxon>eudicotyledons</taxon>
        <taxon>Gunneridae</taxon>
        <taxon>Pentapetalae</taxon>
        <taxon>rosids</taxon>
        <taxon>malvids</taxon>
        <taxon>Sapindales</taxon>
        <taxon>Meliaceae</taxon>
        <taxon>Melia</taxon>
    </lineage>
</organism>
<protein>
    <submittedName>
        <fullName evidence="1">WPP domain-interacting tail-anchored protein 1-like</fullName>
    </submittedName>
</protein>
<comment type="caution">
    <text evidence="1">The sequence shown here is derived from an EMBL/GenBank/DDBJ whole genome shotgun (WGS) entry which is preliminary data.</text>
</comment>
<proteinExistence type="predicted"/>
<name>A0ACC1X6X3_MELAZ</name>
<evidence type="ECO:0000313" key="1">
    <source>
        <dbReference type="EMBL" id="KAJ4707200.1"/>
    </source>
</evidence>
<keyword evidence="2" id="KW-1185">Reference proteome</keyword>
<dbReference type="Proteomes" id="UP001164539">
    <property type="component" value="Chromosome 11"/>
</dbReference>
<accession>A0ACC1X6X3</accession>
<evidence type="ECO:0000313" key="2">
    <source>
        <dbReference type="Proteomes" id="UP001164539"/>
    </source>
</evidence>
<gene>
    <name evidence="1" type="ORF">OWV82_020754</name>
</gene>
<sequence>MDTDADRETNVSVVVNVGDSEAESNKVDSLEGASSNGDVVGELRSAGEVLSQVELDIACSSEKLVNLDILMMHVATRESEFEAFAKEREHSLADSIDVALEFDLLSGFLDSEVRELDKFMATLEADLLKARELISSCKHLEKISMEVEEKLFDSENSLKRSQEQISEIKKQSAKFQRTLSCLDGEGNWNGDKDADLSEDGQFLNVNSEIKMQTAEQQRHILRMLEKSLAREIDLEKKLSESRQVEEELKFRLLSFEQEVLYMEEQAVDACERWFEAENAAEVLKGISKELLGRFQIVMFNWNGAIQRETLLKSKLDGLMEKLEIKENVIDDLRGKSSKAEARAVGAEANCKLLVETNMKLNEELGLFKGSGATPEKVDLLERQLRESDIRLQHAVASAEAGQEKQNLLYSTIRDMENLIEDLKLKVSKANSRADSAEEKLIILSESHAGLTEELNFLRDRLECMETSLHQAEETKLATARDIGIRTTVMTNLVMQLAIERERLHQQMASLVMENKVMVVKLQQAKKDPPIVMRNLSTASCESESKSKEEVTELLAPVFEPDKIGKHVSGVETEVAPVDLTSELGTLRRIDAGLLNYKHIFIIVLIVLISATAYYFQNQNYSF</sequence>
<dbReference type="EMBL" id="CM051404">
    <property type="protein sequence ID" value="KAJ4707200.1"/>
    <property type="molecule type" value="Genomic_DNA"/>
</dbReference>
<reference evidence="1 2" key="1">
    <citation type="journal article" date="2023" name="Science">
        <title>Complex scaffold remodeling in plant triterpene biosynthesis.</title>
        <authorList>
            <person name="De La Pena R."/>
            <person name="Hodgson H."/>
            <person name="Liu J.C."/>
            <person name="Stephenson M.J."/>
            <person name="Martin A.C."/>
            <person name="Owen C."/>
            <person name="Harkess A."/>
            <person name="Leebens-Mack J."/>
            <person name="Jimenez L.E."/>
            <person name="Osbourn A."/>
            <person name="Sattely E.S."/>
        </authorList>
    </citation>
    <scope>NUCLEOTIDE SEQUENCE [LARGE SCALE GENOMIC DNA]</scope>
    <source>
        <strain evidence="2">cv. JPN11</strain>
        <tissue evidence="1">Leaf</tissue>
    </source>
</reference>